<dbReference type="GO" id="GO:0005886">
    <property type="term" value="C:plasma membrane"/>
    <property type="evidence" value="ECO:0007669"/>
    <property type="project" value="UniProtKB-SubCell"/>
</dbReference>
<evidence type="ECO:0000259" key="10">
    <source>
        <dbReference type="Pfam" id="PF13231"/>
    </source>
</evidence>
<proteinExistence type="predicted"/>
<keyword evidence="6 9" id="KW-1133">Transmembrane helix</keyword>
<feature type="transmembrane region" description="Helical" evidence="9">
    <location>
        <begin position="137"/>
        <end position="153"/>
    </location>
</feature>
<dbReference type="InterPro" id="IPR038731">
    <property type="entry name" value="RgtA/B/C-like"/>
</dbReference>
<reference evidence="11" key="1">
    <citation type="submission" date="2020-05" db="EMBL/GenBank/DDBJ databases">
        <authorList>
            <person name="Chiriac C."/>
            <person name="Salcher M."/>
            <person name="Ghai R."/>
            <person name="Kavagutti S V."/>
        </authorList>
    </citation>
    <scope>NUCLEOTIDE SEQUENCE</scope>
</reference>
<dbReference type="PANTHER" id="PTHR33908">
    <property type="entry name" value="MANNOSYLTRANSFERASE YKCB-RELATED"/>
    <property type="match status" value="1"/>
</dbReference>
<evidence type="ECO:0000313" key="11">
    <source>
        <dbReference type="EMBL" id="CAB4885436.1"/>
    </source>
</evidence>
<gene>
    <name evidence="11" type="ORF">UFOPK3376_02116</name>
</gene>
<protein>
    <submittedName>
        <fullName evidence="11">Unannotated protein</fullName>
    </submittedName>
</protein>
<evidence type="ECO:0000256" key="9">
    <source>
        <dbReference type="SAM" id="Phobius"/>
    </source>
</evidence>
<feature type="domain" description="Glycosyltransferase RgtA/B/C/D-like" evidence="10">
    <location>
        <begin position="89"/>
        <end position="239"/>
    </location>
</feature>
<evidence type="ECO:0000256" key="2">
    <source>
        <dbReference type="ARBA" id="ARBA00022475"/>
    </source>
</evidence>
<comment type="subcellular location">
    <subcellularLocation>
        <location evidence="1">Cell membrane</location>
        <topology evidence="1">Multi-pass membrane protein</topology>
    </subcellularLocation>
</comment>
<keyword evidence="7 9" id="KW-0472">Membrane</keyword>
<dbReference type="AlphaFoldDB" id="A0A6J7EQK0"/>
<evidence type="ECO:0000256" key="3">
    <source>
        <dbReference type="ARBA" id="ARBA00022676"/>
    </source>
</evidence>
<keyword evidence="2" id="KW-1003">Cell membrane</keyword>
<dbReference type="Pfam" id="PF13231">
    <property type="entry name" value="PMT_2"/>
    <property type="match status" value="1"/>
</dbReference>
<evidence type="ECO:0000256" key="1">
    <source>
        <dbReference type="ARBA" id="ARBA00004651"/>
    </source>
</evidence>
<feature type="transmembrane region" description="Helical" evidence="9">
    <location>
        <begin position="351"/>
        <end position="372"/>
    </location>
</feature>
<feature type="transmembrane region" description="Helical" evidence="9">
    <location>
        <begin position="108"/>
        <end position="130"/>
    </location>
</feature>
<evidence type="ECO:0000256" key="8">
    <source>
        <dbReference type="SAM" id="MobiDB-lite"/>
    </source>
</evidence>
<evidence type="ECO:0000256" key="4">
    <source>
        <dbReference type="ARBA" id="ARBA00022679"/>
    </source>
</evidence>
<evidence type="ECO:0000256" key="6">
    <source>
        <dbReference type="ARBA" id="ARBA00022989"/>
    </source>
</evidence>
<name>A0A6J7EQK0_9ZZZZ</name>
<dbReference type="GO" id="GO:0008610">
    <property type="term" value="P:lipid biosynthetic process"/>
    <property type="evidence" value="ECO:0007669"/>
    <property type="project" value="UniProtKB-ARBA"/>
</dbReference>
<organism evidence="11">
    <name type="scientific">freshwater metagenome</name>
    <dbReference type="NCBI Taxonomy" id="449393"/>
    <lineage>
        <taxon>unclassified sequences</taxon>
        <taxon>metagenomes</taxon>
        <taxon>ecological metagenomes</taxon>
    </lineage>
</organism>
<feature type="transmembrane region" description="Helical" evidence="9">
    <location>
        <begin position="228"/>
        <end position="247"/>
    </location>
</feature>
<keyword evidence="5 9" id="KW-0812">Transmembrane</keyword>
<dbReference type="InterPro" id="IPR050297">
    <property type="entry name" value="LipidA_mod_glycosyltrf_83"/>
</dbReference>
<feature type="transmembrane region" description="Helical" evidence="9">
    <location>
        <begin position="409"/>
        <end position="429"/>
    </location>
</feature>
<keyword evidence="4" id="KW-0808">Transferase</keyword>
<feature type="transmembrane region" description="Helical" evidence="9">
    <location>
        <begin position="32"/>
        <end position="52"/>
    </location>
</feature>
<dbReference type="PANTHER" id="PTHR33908:SF11">
    <property type="entry name" value="MEMBRANE PROTEIN"/>
    <property type="match status" value="1"/>
</dbReference>
<accession>A0A6J7EQK0</accession>
<feature type="transmembrane region" description="Helical" evidence="9">
    <location>
        <begin position="378"/>
        <end position="397"/>
    </location>
</feature>
<evidence type="ECO:0000256" key="5">
    <source>
        <dbReference type="ARBA" id="ARBA00022692"/>
    </source>
</evidence>
<evidence type="ECO:0000256" key="7">
    <source>
        <dbReference type="ARBA" id="ARBA00023136"/>
    </source>
</evidence>
<dbReference type="EMBL" id="CAFBLP010000059">
    <property type="protein sequence ID" value="CAB4885436.1"/>
    <property type="molecule type" value="Genomic_DNA"/>
</dbReference>
<dbReference type="GO" id="GO:0016763">
    <property type="term" value="F:pentosyltransferase activity"/>
    <property type="evidence" value="ECO:0007669"/>
    <property type="project" value="TreeGrafter"/>
</dbReference>
<feature type="region of interest" description="Disordered" evidence="8">
    <location>
        <begin position="1"/>
        <end position="23"/>
    </location>
</feature>
<feature type="transmembrane region" description="Helical" evidence="9">
    <location>
        <begin position="188"/>
        <end position="216"/>
    </location>
</feature>
<sequence length="431" mass="46778">MAGTSVVEQAPEPPADADAPPEAVADRATQRWVVAATVVGAVWRIGVLISKWSQGLLFNDSLYYSFQAHSNAHGNWFRLVFTNGPGAEHPPLASLLMTPASMLPHAVFWQRATSTVLGIAVIPLLGLLGLRLGGRRVAILAACIAAVYPNLWMNDALVMSESTASLLMVVVLLCAWRLHQRFDRRSAMLLGAVIGLAVLARSELILLAPLFGFIGWRNHDHRKWIKRASLVLVSTGMVVLPWMVYNLTRFEQPVLLSTNDGGVLLGSNCDQTYSGAQIGGWLTGCFDGFVSLPGEDPSQLSRRERSAALHYISNHAGRVPLVVAARLLRTADLYGLPDLVRMDVADERARWASWSGIVCWWLLAPFALVGLWRSRRTVGWLLCPPLLAGVLTAALFYGAHRLRSPMEPVVVVCAAIGIVSCVGVGRSRAAA</sequence>
<keyword evidence="3" id="KW-0328">Glycosyltransferase</keyword>